<dbReference type="Gene3D" id="3.40.50.300">
    <property type="entry name" value="P-loop containing nucleotide triphosphate hydrolases"/>
    <property type="match status" value="1"/>
</dbReference>
<dbReference type="EMBL" id="DSOK01000126">
    <property type="protein sequence ID" value="HEN14661.1"/>
    <property type="molecule type" value="Genomic_DNA"/>
</dbReference>
<name>A0A7C2JZR0_9PLAN</name>
<comment type="similarity">
    <text evidence="3">Belongs to the AAA ATPase family. Highly divergent.</text>
</comment>
<dbReference type="GO" id="GO:0005524">
    <property type="term" value="F:ATP binding"/>
    <property type="evidence" value="ECO:0007669"/>
    <property type="project" value="UniProtKB-KW"/>
</dbReference>
<accession>A0A7C2JZR0</accession>
<dbReference type="GO" id="GO:0016887">
    <property type="term" value="F:ATP hydrolysis activity"/>
    <property type="evidence" value="ECO:0007669"/>
    <property type="project" value="InterPro"/>
</dbReference>
<dbReference type="Gene3D" id="1.10.8.60">
    <property type="match status" value="1"/>
</dbReference>
<evidence type="ECO:0000256" key="4">
    <source>
        <dbReference type="ARBA" id="ARBA00040480"/>
    </source>
</evidence>
<comment type="caution">
    <text evidence="6">The sequence shown here is derived from an EMBL/GenBank/DDBJ whole genome shotgun (WGS) entry which is preliminary data.</text>
</comment>
<dbReference type="InterPro" id="IPR052381">
    <property type="entry name" value="AAA_domain_protein"/>
</dbReference>
<organism evidence="6">
    <name type="scientific">Schlesneria paludicola</name>
    <dbReference type="NCBI Taxonomy" id="360056"/>
    <lineage>
        <taxon>Bacteria</taxon>
        <taxon>Pseudomonadati</taxon>
        <taxon>Planctomycetota</taxon>
        <taxon>Planctomycetia</taxon>
        <taxon>Planctomycetales</taxon>
        <taxon>Planctomycetaceae</taxon>
        <taxon>Schlesneria</taxon>
    </lineage>
</organism>
<gene>
    <name evidence="6" type="ORF">ENQ76_04225</name>
</gene>
<reference evidence="6" key="1">
    <citation type="journal article" date="2020" name="mSystems">
        <title>Genome- and Community-Level Interaction Insights into Carbon Utilization and Element Cycling Functions of Hydrothermarchaeota in Hydrothermal Sediment.</title>
        <authorList>
            <person name="Zhou Z."/>
            <person name="Liu Y."/>
            <person name="Xu W."/>
            <person name="Pan J."/>
            <person name="Luo Z.H."/>
            <person name="Li M."/>
        </authorList>
    </citation>
    <scope>NUCLEOTIDE SEQUENCE [LARGE SCALE GENOMIC DNA]</scope>
    <source>
        <strain evidence="6">SpSt-339</strain>
    </source>
</reference>
<dbReference type="InterPro" id="IPR027417">
    <property type="entry name" value="P-loop_NTPase"/>
</dbReference>
<dbReference type="Pfam" id="PF00004">
    <property type="entry name" value="AAA"/>
    <property type="match status" value="1"/>
</dbReference>
<evidence type="ECO:0000256" key="1">
    <source>
        <dbReference type="ARBA" id="ARBA00022741"/>
    </source>
</evidence>
<feature type="domain" description="AAA+ ATPase" evidence="5">
    <location>
        <begin position="265"/>
        <end position="401"/>
    </location>
</feature>
<protein>
    <recommendedName>
        <fullName evidence="4">Uncharacterized AAA domain-containing protein ycf46</fullName>
    </recommendedName>
</protein>
<evidence type="ECO:0000256" key="3">
    <source>
        <dbReference type="ARBA" id="ARBA00038088"/>
    </source>
</evidence>
<dbReference type="PANTHER" id="PTHR42960">
    <property type="entry name" value="YCF46 PROTEIN"/>
    <property type="match status" value="1"/>
</dbReference>
<evidence type="ECO:0000313" key="6">
    <source>
        <dbReference type="EMBL" id="HEN14661.1"/>
    </source>
</evidence>
<dbReference type="SMART" id="SM00382">
    <property type="entry name" value="AAA"/>
    <property type="match status" value="1"/>
</dbReference>
<dbReference type="InterPro" id="IPR003959">
    <property type="entry name" value="ATPase_AAA_core"/>
</dbReference>
<proteinExistence type="inferred from homology"/>
<dbReference type="SUPFAM" id="SSF52540">
    <property type="entry name" value="P-loop containing nucleoside triphosphate hydrolases"/>
    <property type="match status" value="1"/>
</dbReference>
<sequence>MSDSLALLIRAGHPLILIETTDEDRATATVRATAAALQRKVCDWSLTRGLWELDEQGTPKREHAPPGKPADALKYVLRSGEQTVFNFRDLGPHLKDAQVHRLLRDLSPVCRNLRCALVCLEYLPFPAEASRLVVRYDVGWPTAEELEQTVRDTYRRIQSESLYEVTSHITRSEMDQLVQTLRGLTASEAERVIASAIYQDYRLTGNDLSRIVDAKRQLLGSTGCLESIIADFSPDDIGGLANLKDWLRLRRGGFSQEARDFGVEPPRGVLMLGVQGCGKSLCAKVVASDWNMPLLRLDPGVLYQKYIGESENRLRQALRQAEAMAPVVLWIDEIEKAFASVASDSSDGGLSQRMFGTLLTWMQDHRHPIFLVATANDVSQLPPELMRKGRFDEMFFIDLPDAAARRRILGIHLARRGRDPAAFDLDRLSAAADGFSGAELEQAVRSGLYAAFSRRQELSTDILLEELAKTRSLSAVMPERIAHLRAWARERCVPAD</sequence>
<evidence type="ECO:0000259" key="5">
    <source>
        <dbReference type="SMART" id="SM00382"/>
    </source>
</evidence>
<dbReference type="AlphaFoldDB" id="A0A7C2JZR0"/>
<dbReference type="PANTHER" id="PTHR42960:SF1">
    <property type="entry name" value="YCF46 PROTEIN"/>
    <property type="match status" value="1"/>
</dbReference>
<keyword evidence="1" id="KW-0547">Nucleotide-binding</keyword>
<keyword evidence="2" id="KW-0067">ATP-binding</keyword>
<evidence type="ECO:0000256" key="2">
    <source>
        <dbReference type="ARBA" id="ARBA00022840"/>
    </source>
</evidence>
<dbReference type="InterPro" id="IPR003593">
    <property type="entry name" value="AAA+_ATPase"/>
</dbReference>